<organism evidence="1 2">
    <name type="scientific">Ixodes persulcatus</name>
    <name type="common">Taiga tick</name>
    <dbReference type="NCBI Taxonomy" id="34615"/>
    <lineage>
        <taxon>Eukaryota</taxon>
        <taxon>Metazoa</taxon>
        <taxon>Ecdysozoa</taxon>
        <taxon>Arthropoda</taxon>
        <taxon>Chelicerata</taxon>
        <taxon>Arachnida</taxon>
        <taxon>Acari</taxon>
        <taxon>Parasitiformes</taxon>
        <taxon>Ixodida</taxon>
        <taxon>Ixodoidea</taxon>
        <taxon>Ixodidae</taxon>
        <taxon>Ixodinae</taxon>
        <taxon>Ixodes</taxon>
    </lineage>
</organism>
<evidence type="ECO:0000313" key="1">
    <source>
        <dbReference type="EMBL" id="KAG0410129.1"/>
    </source>
</evidence>
<name>A0AC60NSU5_IXOPE</name>
<comment type="caution">
    <text evidence="1">The sequence shown here is derived from an EMBL/GenBank/DDBJ whole genome shotgun (WGS) entry which is preliminary data.</text>
</comment>
<sequence>MREANTKMDLCTDENGHCVEQDETEDQMKPGTVLPPDERGTPPGCCDHPDGHSNTTDASHWAETGKPRARPPPSDAGVRNFIYQHDAGVL</sequence>
<evidence type="ECO:0000313" key="2">
    <source>
        <dbReference type="Proteomes" id="UP000805193"/>
    </source>
</evidence>
<proteinExistence type="predicted"/>
<gene>
    <name evidence="1" type="ORF">HPB47_012771</name>
</gene>
<keyword evidence="2" id="KW-1185">Reference proteome</keyword>
<accession>A0AC60NSU5</accession>
<dbReference type="Proteomes" id="UP000805193">
    <property type="component" value="Unassembled WGS sequence"/>
</dbReference>
<dbReference type="EMBL" id="JABSTQ010011552">
    <property type="protein sequence ID" value="KAG0410129.1"/>
    <property type="molecule type" value="Genomic_DNA"/>
</dbReference>
<protein>
    <submittedName>
        <fullName evidence="1">Uncharacterized protein</fullName>
    </submittedName>
</protein>
<reference evidence="1 2" key="1">
    <citation type="journal article" date="2020" name="Cell">
        <title>Large-Scale Comparative Analyses of Tick Genomes Elucidate Their Genetic Diversity and Vector Capacities.</title>
        <authorList>
            <consortium name="Tick Genome and Microbiome Consortium (TIGMIC)"/>
            <person name="Jia N."/>
            <person name="Wang J."/>
            <person name="Shi W."/>
            <person name="Du L."/>
            <person name="Sun Y."/>
            <person name="Zhan W."/>
            <person name="Jiang J.F."/>
            <person name="Wang Q."/>
            <person name="Zhang B."/>
            <person name="Ji P."/>
            <person name="Bell-Sakyi L."/>
            <person name="Cui X.M."/>
            <person name="Yuan T.T."/>
            <person name="Jiang B.G."/>
            <person name="Yang W.F."/>
            <person name="Lam T.T."/>
            <person name="Chang Q.C."/>
            <person name="Ding S.J."/>
            <person name="Wang X.J."/>
            <person name="Zhu J.G."/>
            <person name="Ruan X.D."/>
            <person name="Zhao L."/>
            <person name="Wei J.T."/>
            <person name="Ye R.Z."/>
            <person name="Que T.C."/>
            <person name="Du C.H."/>
            <person name="Zhou Y.H."/>
            <person name="Cheng J.X."/>
            <person name="Dai P.F."/>
            <person name="Guo W.B."/>
            <person name="Han X.H."/>
            <person name="Huang E.J."/>
            <person name="Li L.F."/>
            <person name="Wei W."/>
            <person name="Gao Y.C."/>
            <person name="Liu J.Z."/>
            <person name="Shao H.Z."/>
            <person name="Wang X."/>
            <person name="Wang C.C."/>
            <person name="Yang T.C."/>
            <person name="Huo Q.B."/>
            <person name="Li W."/>
            <person name="Chen H.Y."/>
            <person name="Chen S.E."/>
            <person name="Zhou L.G."/>
            <person name="Ni X.B."/>
            <person name="Tian J.H."/>
            <person name="Sheng Y."/>
            <person name="Liu T."/>
            <person name="Pan Y.S."/>
            <person name="Xia L.Y."/>
            <person name="Li J."/>
            <person name="Zhao F."/>
            <person name="Cao W.C."/>
        </authorList>
    </citation>
    <scope>NUCLEOTIDE SEQUENCE [LARGE SCALE GENOMIC DNA]</scope>
    <source>
        <strain evidence="1">Iper-2018</strain>
    </source>
</reference>